<dbReference type="RefSeq" id="WP_154447087.1">
    <property type="nucleotide sequence ID" value="NZ_WIND01000010.1"/>
</dbReference>
<evidence type="ECO:0000256" key="1">
    <source>
        <dbReference type="SAM" id="Coils"/>
    </source>
</evidence>
<dbReference type="InterPro" id="IPR021104">
    <property type="entry name" value="KfrA_DNA-bd_N"/>
</dbReference>
<dbReference type="EMBL" id="WIND01000010">
    <property type="protein sequence ID" value="MSU90601.1"/>
    <property type="molecule type" value="Genomic_DNA"/>
</dbReference>
<evidence type="ECO:0000313" key="5">
    <source>
        <dbReference type="Proteomes" id="UP000474957"/>
    </source>
</evidence>
<gene>
    <name evidence="4" type="ORF">GE300_13410</name>
</gene>
<reference evidence="4 5" key="1">
    <citation type="submission" date="2019-10" db="EMBL/GenBank/DDBJ databases">
        <title>Cognatihalovulum marinum gen. nov. sp. nov., a new member of the family Rhodobacteraceae isolated from deep seawater of the Northwest Indian Ocean.</title>
        <authorList>
            <person name="Ruan C."/>
            <person name="Wang J."/>
            <person name="Zheng X."/>
            <person name="Song L."/>
            <person name="Zhu Y."/>
            <person name="Huang Y."/>
            <person name="Lu Z."/>
            <person name="Du W."/>
            <person name="Huang L."/>
            <person name="Dai X."/>
        </authorList>
    </citation>
    <scope>NUCLEOTIDE SEQUENCE [LARGE SCALE GENOMIC DNA]</scope>
    <source>
        <strain evidence="4 5">2CG4</strain>
    </source>
</reference>
<feature type="coiled-coil region" evidence="1">
    <location>
        <begin position="99"/>
        <end position="147"/>
    </location>
</feature>
<dbReference type="Pfam" id="PF11740">
    <property type="entry name" value="KfrA_N"/>
    <property type="match status" value="1"/>
</dbReference>
<feature type="domain" description="KfrA N-terminal DNA-binding" evidence="3">
    <location>
        <begin position="16"/>
        <end position="126"/>
    </location>
</feature>
<dbReference type="Proteomes" id="UP000474957">
    <property type="component" value="Unassembled WGS sequence"/>
</dbReference>
<feature type="region of interest" description="Disordered" evidence="2">
    <location>
        <begin position="160"/>
        <end position="227"/>
    </location>
</feature>
<evidence type="ECO:0000256" key="2">
    <source>
        <dbReference type="SAM" id="MobiDB-lite"/>
    </source>
</evidence>
<protein>
    <recommendedName>
        <fullName evidence="3">KfrA N-terminal DNA-binding domain-containing protein</fullName>
    </recommendedName>
</protein>
<accession>A0A6L5Z200</accession>
<keyword evidence="1" id="KW-0175">Coiled coil</keyword>
<evidence type="ECO:0000259" key="3">
    <source>
        <dbReference type="Pfam" id="PF11740"/>
    </source>
</evidence>
<name>A0A6L5Z200_9RHOB</name>
<feature type="compositionally biased region" description="Basic and acidic residues" evidence="2">
    <location>
        <begin position="162"/>
        <end position="176"/>
    </location>
</feature>
<dbReference type="AlphaFoldDB" id="A0A6L5Z200"/>
<evidence type="ECO:0000313" key="4">
    <source>
        <dbReference type="EMBL" id="MSU90601.1"/>
    </source>
</evidence>
<sequence>MARKTPKMTAAQIEKKVGDAISELEKEGKRPTYANVRDQIGGGSFRDLGPIIKSVIAKREAREKAESEVPDMPEDVAELATAIWEGAYRCADAVAAADRRSHAEEVKRLQEEIREREGDIAAAEDDLDKMTERAEAAEEIQTTLEAELVELRLVVAGLEGRLMGRQEASKDKKEPKGAAPASPDVRQISLFDEPDADDAASSIANSESDDEGSDDQQDDRDPDLDAA</sequence>
<proteinExistence type="predicted"/>
<comment type="caution">
    <text evidence="4">The sequence shown here is derived from an EMBL/GenBank/DDBJ whole genome shotgun (WGS) entry which is preliminary data.</text>
</comment>
<dbReference type="Gene3D" id="1.10.287.1490">
    <property type="match status" value="1"/>
</dbReference>
<feature type="compositionally biased region" description="Acidic residues" evidence="2">
    <location>
        <begin position="207"/>
        <end position="227"/>
    </location>
</feature>
<organism evidence="4 5">
    <name type="scientific">Halovulum marinum</name>
    <dbReference type="NCBI Taxonomy" id="2662447"/>
    <lineage>
        <taxon>Bacteria</taxon>
        <taxon>Pseudomonadati</taxon>
        <taxon>Pseudomonadota</taxon>
        <taxon>Alphaproteobacteria</taxon>
        <taxon>Rhodobacterales</taxon>
        <taxon>Paracoccaceae</taxon>
        <taxon>Halovulum</taxon>
    </lineage>
</organism>
<keyword evidence="5" id="KW-1185">Reference proteome</keyword>